<accession>A0A951U514</accession>
<feature type="transmembrane region" description="Helical" evidence="1">
    <location>
        <begin position="64"/>
        <end position="86"/>
    </location>
</feature>
<organism evidence="2 3">
    <name type="scientific">Pegethrix bostrychoides GSE-TBD4-15B</name>
    <dbReference type="NCBI Taxonomy" id="2839662"/>
    <lineage>
        <taxon>Bacteria</taxon>
        <taxon>Bacillati</taxon>
        <taxon>Cyanobacteriota</taxon>
        <taxon>Cyanophyceae</taxon>
        <taxon>Oculatellales</taxon>
        <taxon>Oculatellaceae</taxon>
        <taxon>Pegethrix</taxon>
    </lineage>
</organism>
<evidence type="ECO:0000313" key="2">
    <source>
        <dbReference type="EMBL" id="MBW4466334.1"/>
    </source>
</evidence>
<dbReference type="EMBL" id="JAHHHV010000067">
    <property type="protein sequence ID" value="MBW4466334.1"/>
    <property type="molecule type" value="Genomic_DNA"/>
</dbReference>
<sequence length="141" mass="15246">MTLIARHPWFHQMGGFRTVGTCLGTFLFWNIISHAQPAQAQIFDTVEDEVDRIFGEYLEGDTITFLFGLIRVVIWISAIGFVFFAIYQAQRGEQWQPLAQNAFIIVAAVVLVEGLSALFFGEGVGGGGGDGAEGGGGEGET</sequence>
<keyword evidence="1" id="KW-0812">Transmembrane</keyword>
<feature type="transmembrane region" description="Helical" evidence="1">
    <location>
        <begin position="98"/>
        <end position="120"/>
    </location>
</feature>
<name>A0A951U514_9CYAN</name>
<gene>
    <name evidence="2" type="ORF">KME07_12990</name>
</gene>
<comment type="caution">
    <text evidence="2">The sequence shown here is derived from an EMBL/GenBank/DDBJ whole genome shotgun (WGS) entry which is preliminary data.</text>
</comment>
<dbReference type="AlphaFoldDB" id="A0A951U514"/>
<evidence type="ECO:0000313" key="3">
    <source>
        <dbReference type="Proteomes" id="UP000707356"/>
    </source>
</evidence>
<keyword evidence="1" id="KW-0472">Membrane</keyword>
<evidence type="ECO:0000256" key="1">
    <source>
        <dbReference type="SAM" id="Phobius"/>
    </source>
</evidence>
<proteinExistence type="predicted"/>
<reference evidence="2" key="1">
    <citation type="submission" date="2021-05" db="EMBL/GenBank/DDBJ databases">
        <authorList>
            <person name="Pietrasiak N."/>
            <person name="Ward R."/>
            <person name="Stajich J.E."/>
            <person name="Kurbessoian T."/>
        </authorList>
    </citation>
    <scope>NUCLEOTIDE SEQUENCE</scope>
    <source>
        <strain evidence="2">GSE-TBD4-15B</strain>
    </source>
</reference>
<protein>
    <submittedName>
        <fullName evidence="2">Uncharacterized protein</fullName>
    </submittedName>
</protein>
<dbReference type="Proteomes" id="UP000707356">
    <property type="component" value="Unassembled WGS sequence"/>
</dbReference>
<reference evidence="2" key="2">
    <citation type="journal article" date="2022" name="Microbiol. Resour. Announc.">
        <title>Metagenome Sequencing to Explore Phylogenomics of Terrestrial Cyanobacteria.</title>
        <authorList>
            <person name="Ward R.D."/>
            <person name="Stajich J.E."/>
            <person name="Johansen J.R."/>
            <person name="Huntemann M."/>
            <person name="Clum A."/>
            <person name="Foster B."/>
            <person name="Foster B."/>
            <person name="Roux S."/>
            <person name="Palaniappan K."/>
            <person name="Varghese N."/>
            <person name="Mukherjee S."/>
            <person name="Reddy T.B.K."/>
            <person name="Daum C."/>
            <person name="Copeland A."/>
            <person name="Chen I.A."/>
            <person name="Ivanova N.N."/>
            <person name="Kyrpides N.C."/>
            <person name="Shapiro N."/>
            <person name="Eloe-Fadrosh E.A."/>
            <person name="Pietrasiak N."/>
        </authorList>
    </citation>
    <scope>NUCLEOTIDE SEQUENCE</scope>
    <source>
        <strain evidence="2">GSE-TBD4-15B</strain>
    </source>
</reference>
<keyword evidence="1" id="KW-1133">Transmembrane helix</keyword>